<evidence type="ECO:0000313" key="11">
    <source>
        <dbReference type="EMBL" id="MCJ2543087.1"/>
    </source>
</evidence>
<keyword evidence="6 9" id="KW-0378">Hydrolase</keyword>
<reference evidence="11" key="1">
    <citation type="submission" date="2021-02" db="EMBL/GenBank/DDBJ databases">
        <title>The CRISPR/cas machinery reduction and long-range gene transfer in the hot spring cyanobacterium Synechococcus.</title>
        <authorList>
            <person name="Dvorak P."/>
            <person name="Jahodarova E."/>
            <person name="Hasler P."/>
            <person name="Poulickova A."/>
        </authorList>
    </citation>
    <scope>NUCLEOTIDE SEQUENCE</scope>
    <source>
        <strain evidence="11">Rupite</strain>
    </source>
</reference>
<comment type="function">
    <text evidence="9">CRISPR (clustered regularly interspaced short palindromic repeat), is an adaptive immune system that provides protection against mobile genetic elements (viruses, transposable elements and conjugative plasmids). CRISPR clusters contain sequences complementary to antecedent mobile elements and target invading nucleic acids. CRISPR clusters are transcribed and processed into CRISPR RNA (crRNA). Functions as a ssRNA-specific endoribonuclease. Involved in the integration of spacer DNA into the CRISPR cassette.</text>
</comment>
<keyword evidence="12" id="KW-1185">Reference proteome</keyword>
<evidence type="ECO:0000256" key="8">
    <source>
        <dbReference type="ARBA" id="ARBA00023118"/>
    </source>
</evidence>
<evidence type="ECO:0000256" key="3">
    <source>
        <dbReference type="ARBA" id="ARBA00022722"/>
    </source>
</evidence>
<name>A0ABT0CBK0_THEVL</name>
<keyword evidence="5 9" id="KW-0255">Endonuclease</keyword>
<sequence>MDILVTYDVNTETPAGKKRLRKVAMVCKDFGQRVQYSVFECRVDQAQYEKLRAKLTKIMDPKLDSLRLYRLPAPREKNLECYGVDRYVDFEEPLIL</sequence>
<accession>A0ABT0CBK0</accession>
<dbReference type="EC" id="3.1.-.-" evidence="9"/>
<dbReference type="InterPro" id="IPR019199">
    <property type="entry name" value="Virulence_VapD/CRISPR_Cas2"/>
</dbReference>
<dbReference type="PANTHER" id="PTHR34405:SF3">
    <property type="entry name" value="CRISPR-ASSOCIATED ENDORIBONUCLEASE CAS2 3"/>
    <property type="match status" value="1"/>
</dbReference>
<dbReference type="SUPFAM" id="SSF143430">
    <property type="entry name" value="TTP0101/SSO1404-like"/>
    <property type="match status" value="1"/>
</dbReference>
<keyword evidence="7 9" id="KW-0460">Magnesium</keyword>
<comment type="caution">
    <text evidence="11">The sequence shown here is derived from an EMBL/GenBank/DDBJ whole genome shotgun (WGS) entry which is preliminary data.</text>
</comment>
<proteinExistence type="inferred from homology"/>
<feature type="binding site" evidence="9">
    <location>
        <position position="8"/>
    </location>
    <ligand>
        <name>Mg(2+)</name>
        <dbReference type="ChEBI" id="CHEBI:18420"/>
        <note>catalytic</note>
    </ligand>
</feature>
<organism evidence="11 12">
    <name type="scientific">Thermostichus vulcanus str. 'Rupite'</name>
    <dbReference type="NCBI Taxonomy" id="2813851"/>
    <lineage>
        <taxon>Bacteria</taxon>
        <taxon>Bacillati</taxon>
        <taxon>Cyanobacteriota</taxon>
        <taxon>Cyanophyceae</taxon>
        <taxon>Thermostichales</taxon>
        <taxon>Thermostichaceae</taxon>
        <taxon>Thermostichus</taxon>
    </lineage>
</organism>
<dbReference type="HAMAP" id="MF_01471">
    <property type="entry name" value="Cas2"/>
    <property type="match status" value="1"/>
</dbReference>
<evidence type="ECO:0000256" key="2">
    <source>
        <dbReference type="ARBA" id="ARBA00009959"/>
    </source>
</evidence>
<dbReference type="Gene3D" id="3.30.70.240">
    <property type="match status" value="1"/>
</dbReference>
<dbReference type="Pfam" id="PF09827">
    <property type="entry name" value="CRISPR_Cas2"/>
    <property type="match status" value="1"/>
</dbReference>
<evidence type="ECO:0000256" key="4">
    <source>
        <dbReference type="ARBA" id="ARBA00022723"/>
    </source>
</evidence>
<dbReference type="NCBIfam" id="TIGR01573">
    <property type="entry name" value="cas2"/>
    <property type="match status" value="1"/>
</dbReference>
<dbReference type="PIRSF" id="PIRSF032582">
    <property type="entry name" value="Cas2"/>
    <property type="match status" value="1"/>
</dbReference>
<dbReference type="EMBL" id="JAFIRA010000021">
    <property type="protein sequence ID" value="MCJ2543087.1"/>
    <property type="molecule type" value="Genomic_DNA"/>
</dbReference>
<evidence type="ECO:0000256" key="10">
    <source>
        <dbReference type="PIRNR" id="PIRNR032582"/>
    </source>
</evidence>
<dbReference type="PANTHER" id="PTHR34405">
    <property type="entry name" value="CRISPR-ASSOCIATED ENDORIBONUCLEASE CAS2"/>
    <property type="match status" value="1"/>
</dbReference>
<keyword evidence="3 9" id="KW-0540">Nuclease</keyword>
<dbReference type="GO" id="GO:0004519">
    <property type="term" value="F:endonuclease activity"/>
    <property type="evidence" value="ECO:0007669"/>
    <property type="project" value="UniProtKB-KW"/>
</dbReference>
<comment type="similarity">
    <text evidence="2 9 10">Belongs to the CRISPR-associated endoribonuclease Cas2 protein family.</text>
</comment>
<dbReference type="CDD" id="cd09725">
    <property type="entry name" value="Cas2_I_II_III"/>
    <property type="match status" value="1"/>
</dbReference>
<dbReference type="InterPro" id="IPR021127">
    <property type="entry name" value="CRISPR_associated_Cas2"/>
</dbReference>
<comment type="cofactor">
    <cofactor evidence="1 9">
        <name>Mg(2+)</name>
        <dbReference type="ChEBI" id="CHEBI:18420"/>
    </cofactor>
</comment>
<evidence type="ECO:0000256" key="5">
    <source>
        <dbReference type="ARBA" id="ARBA00022759"/>
    </source>
</evidence>
<evidence type="ECO:0000256" key="6">
    <source>
        <dbReference type="ARBA" id="ARBA00022801"/>
    </source>
</evidence>
<keyword evidence="4 9" id="KW-0479">Metal-binding</keyword>
<evidence type="ECO:0000256" key="7">
    <source>
        <dbReference type="ARBA" id="ARBA00022842"/>
    </source>
</evidence>
<evidence type="ECO:0000313" key="12">
    <source>
        <dbReference type="Proteomes" id="UP000830835"/>
    </source>
</evidence>
<gene>
    <name evidence="9 11" type="primary">cas2</name>
    <name evidence="11" type="ORF">JX360_09240</name>
</gene>
<keyword evidence="8 9" id="KW-0051">Antiviral defense</keyword>
<comment type="subunit">
    <text evidence="9">Homodimer, forms a heterotetramer with a Cas1 homodimer.</text>
</comment>
<dbReference type="Proteomes" id="UP000830835">
    <property type="component" value="Unassembled WGS sequence"/>
</dbReference>
<dbReference type="RefSeq" id="WP_244350365.1">
    <property type="nucleotide sequence ID" value="NZ_JAFIRA010000021.1"/>
</dbReference>
<evidence type="ECO:0000256" key="1">
    <source>
        <dbReference type="ARBA" id="ARBA00001946"/>
    </source>
</evidence>
<evidence type="ECO:0000256" key="9">
    <source>
        <dbReference type="HAMAP-Rule" id="MF_01471"/>
    </source>
</evidence>
<protein>
    <recommendedName>
        <fullName evidence="9">CRISPR-associated endoribonuclease Cas2</fullName>
        <ecNumber evidence="9">3.1.-.-</ecNumber>
    </recommendedName>
</protein>